<dbReference type="GO" id="GO:0003824">
    <property type="term" value="F:catalytic activity"/>
    <property type="evidence" value="ECO:0007669"/>
    <property type="project" value="UniProtKB-ARBA"/>
</dbReference>
<dbReference type="GO" id="GO:0046872">
    <property type="term" value="F:metal ion binding"/>
    <property type="evidence" value="ECO:0007669"/>
    <property type="project" value="UniProtKB-KW"/>
</dbReference>
<gene>
    <name evidence="6" type="ORF">SAMN02745887_00241</name>
</gene>
<dbReference type="RefSeq" id="WP_072426786.1">
    <property type="nucleotide sequence ID" value="NZ_FPKR01000001.1"/>
</dbReference>
<protein>
    <submittedName>
        <fullName evidence="6">Haloacid dehalogenase superfamily, subfamily IA, variant 3 with third motif having DD or ED</fullName>
    </submittedName>
</protein>
<dbReference type="Gene3D" id="3.40.50.1000">
    <property type="entry name" value="HAD superfamily/HAD-like"/>
    <property type="match status" value="1"/>
</dbReference>
<dbReference type="STRING" id="1121279.SAMN02745887_00241"/>
<dbReference type="AlphaFoldDB" id="A0A1K2H560"/>
<name>A0A1K2H560_9NEIS</name>
<dbReference type="SFLD" id="SFLDG01129">
    <property type="entry name" value="C1.5:_HAD__Beta-PGM__Phosphata"/>
    <property type="match status" value="1"/>
</dbReference>
<dbReference type="InterPro" id="IPR006439">
    <property type="entry name" value="HAD-SF_hydro_IA"/>
</dbReference>
<dbReference type="Gene3D" id="1.10.150.240">
    <property type="entry name" value="Putative phosphatase, domain 2"/>
    <property type="match status" value="1"/>
</dbReference>
<dbReference type="PRINTS" id="PR00413">
    <property type="entry name" value="HADHALOGNASE"/>
</dbReference>
<evidence type="ECO:0000256" key="4">
    <source>
        <dbReference type="ARBA" id="ARBA00022842"/>
    </source>
</evidence>
<dbReference type="NCBIfam" id="TIGR01509">
    <property type="entry name" value="HAD-SF-IA-v3"/>
    <property type="match status" value="1"/>
</dbReference>
<organism evidence="6 7">
    <name type="scientific">Chitinimonas taiwanensis DSM 18899</name>
    <dbReference type="NCBI Taxonomy" id="1121279"/>
    <lineage>
        <taxon>Bacteria</taxon>
        <taxon>Pseudomonadati</taxon>
        <taxon>Pseudomonadota</taxon>
        <taxon>Betaproteobacteria</taxon>
        <taxon>Neisseriales</taxon>
        <taxon>Chitinibacteraceae</taxon>
        <taxon>Chitinimonas</taxon>
    </lineage>
</organism>
<keyword evidence="7" id="KW-1185">Reference proteome</keyword>
<dbReference type="Proteomes" id="UP000186513">
    <property type="component" value="Unassembled WGS sequence"/>
</dbReference>
<evidence type="ECO:0000256" key="3">
    <source>
        <dbReference type="ARBA" id="ARBA00022723"/>
    </source>
</evidence>
<dbReference type="PANTHER" id="PTHR46193:SF18">
    <property type="entry name" value="HEXITOL PHOSPHATASE B"/>
    <property type="match status" value="1"/>
</dbReference>
<dbReference type="InterPro" id="IPR036412">
    <property type="entry name" value="HAD-like_sf"/>
</dbReference>
<dbReference type="InterPro" id="IPR051600">
    <property type="entry name" value="Beta-PGM-like"/>
</dbReference>
<proteinExistence type="inferred from homology"/>
<comment type="cofactor">
    <cofactor evidence="1">
        <name>Mg(2+)</name>
        <dbReference type="ChEBI" id="CHEBI:18420"/>
    </cofactor>
</comment>
<dbReference type="PANTHER" id="PTHR46193">
    <property type="entry name" value="6-PHOSPHOGLUCONATE PHOSPHATASE"/>
    <property type="match status" value="1"/>
</dbReference>
<reference evidence="6 7" key="1">
    <citation type="submission" date="2016-11" db="EMBL/GenBank/DDBJ databases">
        <authorList>
            <person name="Jaros S."/>
            <person name="Januszkiewicz K."/>
            <person name="Wedrychowicz H."/>
        </authorList>
    </citation>
    <scope>NUCLEOTIDE SEQUENCE [LARGE SCALE GENOMIC DNA]</scope>
    <source>
        <strain evidence="6 7">DSM 18899</strain>
    </source>
</reference>
<dbReference type="SFLD" id="SFLDG01135">
    <property type="entry name" value="C1.5.6:_HAD__Beta-PGM__Phospha"/>
    <property type="match status" value="1"/>
</dbReference>
<keyword evidence="4" id="KW-0460">Magnesium</keyword>
<sequence>MDFPFKAVLFDMDGTITDTTPLHDAAWDDFARAHTGQGLNPGDPRLVPGRTIDVVRAILGRQVQGAEAQRLHDDKEQRFHTLARGKLNTLPGFARYRRWLRMRHIPVALVTNAPRINIDFTLHELQLEYGFDLILGAEDTERGKPHPDPFLEACRRLKVAPQDALVHEDSALGIAAGVAAGCKVAAILTGISPAAARSAGARWSADNFEQWLAQIN</sequence>
<dbReference type="EMBL" id="FPKR01000001">
    <property type="protein sequence ID" value="SFZ70559.1"/>
    <property type="molecule type" value="Genomic_DNA"/>
</dbReference>
<dbReference type="InterPro" id="IPR023214">
    <property type="entry name" value="HAD_sf"/>
</dbReference>
<keyword evidence="3" id="KW-0479">Metal-binding</keyword>
<evidence type="ECO:0000313" key="6">
    <source>
        <dbReference type="EMBL" id="SFZ70559.1"/>
    </source>
</evidence>
<dbReference type="InterPro" id="IPR023198">
    <property type="entry name" value="PGP-like_dom2"/>
</dbReference>
<accession>A0A1K2H560</accession>
<dbReference type="SUPFAM" id="SSF56784">
    <property type="entry name" value="HAD-like"/>
    <property type="match status" value="1"/>
</dbReference>
<evidence type="ECO:0000256" key="5">
    <source>
        <dbReference type="ARBA" id="ARBA00023277"/>
    </source>
</evidence>
<comment type="similarity">
    <text evidence="2">Belongs to the HAD-like hydrolase superfamily. CbbY/CbbZ/Gph/YieH family.</text>
</comment>
<dbReference type="SFLD" id="SFLDS00003">
    <property type="entry name" value="Haloacid_Dehalogenase"/>
    <property type="match status" value="1"/>
</dbReference>
<evidence type="ECO:0000256" key="2">
    <source>
        <dbReference type="ARBA" id="ARBA00006171"/>
    </source>
</evidence>
<keyword evidence="5" id="KW-0119">Carbohydrate metabolism</keyword>
<evidence type="ECO:0000256" key="1">
    <source>
        <dbReference type="ARBA" id="ARBA00001946"/>
    </source>
</evidence>
<dbReference type="Pfam" id="PF00702">
    <property type="entry name" value="Hydrolase"/>
    <property type="match status" value="1"/>
</dbReference>
<dbReference type="CDD" id="cd07505">
    <property type="entry name" value="HAD_BPGM-like"/>
    <property type="match status" value="1"/>
</dbReference>
<evidence type="ECO:0000313" key="7">
    <source>
        <dbReference type="Proteomes" id="UP000186513"/>
    </source>
</evidence>